<dbReference type="PATRIC" id="fig|224914.52.peg.2395"/>
<feature type="chain" id="PRO_5004318139" evidence="1">
    <location>
        <begin position="28"/>
        <end position="70"/>
    </location>
</feature>
<dbReference type="eggNOG" id="COG1477">
    <property type="taxonomic scope" value="Bacteria"/>
</dbReference>
<dbReference type="GeneID" id="29595887"/>
<dbReference type="Proteomes" id="UP000000419">
    <property type="component" value="Chromosome II"/>
</dbReference>
<dbReference type="InterPro" id="IPR006311">
    <property type="entry name" value="TAT_signal"/>
</dbReference>
<dbReference type="RefSeq" id="WP_005971772.1">
    <property type="nucleotide sequence ID" value="NC_003318.1"/>
</dbReference>
<protein>
    <submittedName>
        <fullName evidence="2">Nosx</fullName>
    </submittedName>
</protein>
<feature type="signal peptide" evidence="1">
    <location>
        <begin position="1"/>
        <end position="27"/>
    </location>
</feature>
<dbReference type="KEGG" id="bmel:DK63_2287"/>
<keyword evidence="3" id="KW-1185">Reference proteome</keyword>
<evidence type="ECO:0000313" key="2">
    <source>
        <dbReference type="EMBL" id="AAL54210.1"/>
    </source>
</evidence>
<organism evidence="2 3">
    <name type="scientific">Brucella melitensis biotype 1 (strain ATCC 23456 / CCUG 17765 / NCTC 10094 / 16M)</name>
    <dbReference type="NCBI Taxonomy" id="224914"/>
    <lineage>
        <taxon>Bacteria</taxon>
        <taxon>Pseudomonadati</taxon>
        <taxon>Pseudomonadota</taxon>
        <taxon>Alphaproteobacteria</taxon>
        <taxon>Hyphomicrobiales</taxon>
        <taxon>Brucellaceae</taxon>
        <taxon>Brucella/Ochrobactrum group</taxon>
        <taxon>Brucella</taxon>
    </lineage>
</organism>
<reference evidence="2 3" key="1">
    <citation type="journal article" date="2002" name="Proc. Natl. Acad. Sci. U.S.A.">
        <title>The genome sequence of the facultative intracellular pathogen Brucella melitensis.</title>
        <authorList>
            <person name="DelVecchio V.G."/>
            <person name="Kapatral V."/>
            <person name="Redkar R.J."/>
            <person name="Patra G."/>
            <person name="Mujer C."/>
            <person name="Los T."/>
            <person name="Ivanova N."/>
            <person name="Anderson I."/>
            <person name="Bhattacharyya A."/>
            <person name="Lykidis A."/>
            <person name="Reznik G."/>
            <person name="Jablonski L."/>
            <person name="Larsen N."/>
            <person name="D'Souza M."/>
            <person name="Bernal A."/>
            <person name="Mazur M."/>
            <person name="Goltsman E."/>
            <person name="Selkov E."/>
            <person name="Elzer P.H."/>
            <person name="Hagius S."/>
            <person name="O'Callaghan D."/>
            <person name="Letesson J.J."/>
            <person name="Haselkorn R."/>
            <person name="Kyrpides N."/>
            <person name="Overbeek R."/>
        </authorList>
    </citation>
    <scope>NUCLEOTIDE SEQUENCE [LARGE SCALE GENOMIC DNA]</scope>
    <source>
        <strain evidence="3">ATCC 23456 / CCUG 17765 / NCTC 10094 / 16M</strain>
    </source>
</reference>
<evidence type="ECO:0000313" key="3">
    <source>
        <dbReference type="Proteomes" id="UP000000419"/>
    </source>
</evidence>
<sequence length="70" mass="7532">MSITRRRVLVGGAVAATFSMFPRFAFAQGEQQPVIWQGQALGAPAKIIFYHPDRKVAERLVGESAGSGKA</sequence>
<keyword evidence="1" id="KW-0732">Signal</keyword>
<dbReference type="KEGG" id="bme:BMEII0968"/>
<dbReference type="EMBL" id="AE008918">
    <property type="protein sequence ID" value="AAL54210.1"/>
    <property type="molecule type" value="Genomic_DNA"/>
</dbReference>
<name>Q8YBD2_BRUME</name>
<proteinExistence type="predicted"/>
<accession>Q8YBD2</accession>
<evidence type="ECO:0000256" key="1">
    <source>
        <dbReference type="SAM" id="SignalP"/>
    </source>
</evidence>
<dbReference type="AlphaFoldDB" id="Q8YBD2"/>
<gene>
    <name evidence="2" type="ordered locus">BMEII0968</name>
</gene>
<dbReference type="PIR" id="AG3630">
    <property type="entry name" value="AG3630"/>
</dbReference>
<dbReference type="PROSITE" id="PS51318">
    <property type="entry name" value="TAT"/>
    <property type="match status" value="1"/>
</dbReference>